<evidence type="ECO:0000313" key="3">
    <source>
        <dbReference type="Proteomes" id="UP000240957"/>
    </source>
</evidence>
<evidence type="ECO:0000313" key="2">
    <source>
        <dbReference type="EMBL" id="RFC82996.1"/>
    </source>
</evidence>
<dbReference type="AlphaFoldDB" id="A0A371YNE1"/>
<gene>
    <name evidence="1" type="ORF">ACFODO_14150</name>
    <name evidence="2" type="ORF">C9E89_013380</name>
</gene>
<evidence type="ECO:0000313" key="4">
    <source>
        <dbReference type="Proteomes" id="UP001595455"/>
    </source>
</evidence>
<reference evidence="4" key="3">
    <citation type="journal article" date="2019" name="Int. J. Syst. Evol. Microbiol.">
        <title>The Global Catalogue of Microorganisms (GCM) 10K type strain sequencing project: providing services to taxonomists for standard genome sequencing and annotation.</title>
        <authorList>
            <consortium name="The Broad Institute Genomics Platform"/>
            <consortium name="The Broad Institute Genome Sequencing Center for Infectious Disease"/>
            <person name="Wu L."/>
            <person name="Ma J."/>
        </authorList>
    </citation>
    <scope>NUCLEOTIDE SEQUENCE [LARGE SCALE GENOMIC DNA]</scope>
    <source>
        <strain evidence="4">KCTC 62575</strain>
    </source>
</reference>
<protein>
    <recommendedName>
        <fullName evidence="5">AraC-type arabinose-binding/dimerisation domain-containing protein</fullName>
    </recommendedName>
</protein>
<dbReference type="Proteomes" id="UP000240957">
    <property type="component" value="Unassembled WGS sequence"/>
</dbReference>
<evidence type="ECO:0008006" key="5">
    <source>
        <dbReference type="Google" id="ProtNLM"/>
    </source>
</evidence>
<reference evidence="2 3" key="2">
    <citation type="submission" date="2018-08" db="EMBL/GenBank/DDBJ databases">
        <title>The draft genome of Acinetobacter sichuanensis strain WCHAc060041.</title>
        <authorList>
            <person name="Qin J."/>
            <person name="Feng Y."/>
            <person name="Zong Z."/>
        </authorList>
    </citation>
    <scope>NUCLEOTIDE SEQUENCE [LARGE SCALE GENOMIC DNA]</scope>
    <source>
        <strain evidence="2 3">WCHAc060041</strain>
    </source>
</reference>
<keyword evidence="4" id="KW-1185">Reference proteome</keyword>
<evidence type="ECO:0000313" key="1">
    <source>
        <dbReference type="EMBL" id="MFC2996384.1"/>
    </source>
</evidence>
<sequence length="120" mass="14078">MSEPIRVLHGSFGRVALLRLDHSMTSHAHRDAHFVFKVGGPDILFGVGQKEYLVSDKTVLFINAWEPHFYNHKPTFEDTILLAFYFKPNWLGQIDSRFIQNAYPDFLTFQFTEFRKRSNI</sequence>
<dbReference type="EMBL" id="JBHRSF010000067">
    <property type="protein sequence ID" value="MFC2996384.1"/>
    <property type="molecule type" value="Genomic_DNA"/>
</dbReference>
<reference evidence="1" key="4">
    <citation type="submission" date="2024-09" db="EMBL/GenBank/DDBJ databases">
        <authorList>
            <person name="Sun Q."/>
            <person name="Mori K."/>
        </authorList>
    </citation>
    <scope>NUCLEOTIDE SEQUENCE</scope>
    <source>
        <strain evidence="1">KCTC 62575</strain>
    </source>
</reference>
<dbReference type="RefSeq" id="WP_107008842.1">
    <property type="nucleotide sequence ID" value="NZ_JBHRSF010000067.1"/>
</dbReference>
<dbReference type="Proteomes" id="UP001595455">
    <property type="component" value="Unassembled WGS sequence"/>
</dbReference>
<proteinExistence type="predicted"/>
<name>A0A371YNE1_9GAMM</name>
<accession>A0A371YNE1</accession>
<dbReference type="OrthoDB" id="9814125at2"/>
<comment type="caution">
    <text evidence="2">The sequence shown here is derived from an EMBL/GenBank/DDBJ whole genome shotgun (WGS) entry which is preliminary data.</text>
</comment>
<dbReference type="EMBL" id="PYIX02000023">
    <property type="protein sequence ID" value="RFC82996.1"/>
    <property type="molecule type" value="Genomic_DNA"/>
</dbReference>
<reference evidence="1" key="1">
    <citation type="journal article" date="2014" name="Int. J. Syst. Evol. Microbiol.">
        <title>Complete genome of a new Firmicutes species belonging to the dominant human colonic microbiota ('Ruminococcus bicirculans') reveals two chromosomes and a selective capacity to utilize plant glucans.</title>
        <authorList>
            <consortium name="NISC Comparative Sequencing Program"/>
            <person name="Wegmann U."/>
            <person name="Louis P."/>
            <person name="Goesmann A."/>
            <person name="Henrissat B."/>
            <person name="Duncan S.H."/>
            <person name="Flint H.J."/>
        </authorList>
    </citation>
    <scope>NUCLEOTIDE SEQUENCE</scope>
    <source>
        <strain evidence="1">KCTC 62575</strain>
    </source>
</reference>
<organism evidence="2 3">
    <name type="scientific">Acinetobacter sichuanensis</name>
    <dbReference type="NCBI Taxonomy" id="2136183"/>
    <lineage>
        <taxon>Bacteria</taxon>
        <taxon>Pseudomonadati</taxon>
        <taxon>Pseudomonadota</taxon>
        <taxon>Gammaproteobacteria</taxon>
        <taxon>Moraxellales</taxon>
        <taxon>Moraxellaceae</taxon>
        <taxon>Acinetobacter</taxon>
    </lineage>
</organism>